<keyword evidence="5" id="KW-0677">Repeat</keyword>
<accession>A0A1Y1XBL4</accession>
<evidence type="ECO:0000256" key="3">
    <source>
        <dbReference type="ARBA" id="ARBA00012485"/>
    </source>
</evidence>
<evidence type="ECO:0000313" key="10">
    <source>
        <dbReference type="Proteomes" id="UP000193944"/>
    </source>
</evidence>
<keyword evidence="4" id="KW-0808">Transferase</keyword>
<reference evidence="9 10" key="2">
    <citation type="submission" date="2016-08" db="EMBL/GenBank/DDBJ databases">
        <title>Pervasive Adenine N6-methylation of Active Genes in Fungi.</title>
        <authorList>
            <consortium name="DOE Joint Genome Institute"/>
            <person name="Mondo S.J."/>
            <person name="Dannebaum R.O."/>
            <person name="Kuo R.C."/>
            <person name="Labutti K."/>
            <person name="Haridas S."/>
            <person name="Kuo A."/>
            <person name="Salamov A."/>
            <person name="Ahrendt S.R."/>
            <person name="Lipzen A."/>
            <person name="Sullivan W."/>
            <person name="Andreopoulos W.B."/>
            <person name="Clum A."/>
            <person name="Lindquist E."/>
            <person name="Daum C."/>
            <person name="Ramamoorthy G.K."/>
            <person name="Gryganskyi A."/>
            <person name="Culley D."/>
            <person name="Magnuson J.K."/>
            <person name="James T.Y."/>
            <person name="O'Malley M.A."/>
            <person name="Stajich J.E."/>
            <person name="Spatafora J.W."/>
            <person name="Visel A."/>
            <person name="Grigoriev I.V."/>
        </authorList>
    </citation>
    <scope>NUCLEOTIDE SEQUENCE [LARGE SCALE GENOMIC DNA]</scope>
    <source>
        <strain evidence="9 10">S4</strain>
    </source>
</reference>
<comment type="caution">
    <text evidence="9">The sequence shown here is derived from an EMBL/GenBank/DDBJ whole genome shotgun (WGS) entry which is preliminary data.</text>
</comment>
<dbReference type="Gene3D" id="3.90.1750.10">
    <property type="entry name" value="Hect, E3 ligase catalytic domains"/>
    <property type="match status" value="1"/>
</dbReference>
<name>A0A1Y1XBL4_9FUNG</name>
<keyword evidence="10" id="KW-1185">Reference proteome</keyword>
<organism evidence="9 10">
    <name type="scientific">Anaeromyces robustus</name>
    <dbReference type="NCBI Taxonomy" id="1754192"/>
    <lineage>
        <taxon>Eukaryota</taxon>
        <taxon>Fungi</taxon>
        <taxon>Fungi incertae sedis</taxon>
        <taxon>Chytridiomycota</taxon>
        <taxon>Chytridiomycota incertae sedis</taxon>
        <taxon>Neocallimastigomycetes</taxon>
        <taxon>Neocallimastigales</taxon>
        <taxon>Neocallimastigaceae</taxon>
        <taxon>Anaeromyces</taxon>
    </lineage>
</organism>
<comment type="catalytic activity">
    <reaction evidence="1">
        <text>S-ubiquitinyl-[E2 ubiquitin-conjugating enzyme]-L-cysteine + [acceptor protein]-L-lysine = [E2 ubiquitin-conjugating enzyme]-L-cysteine + N(6)-ubiquitinyl-[acceptor protein]-L-lysine.</text>
        <dbReference type="EC" id="2.3.2.26"/>
    </reaction>
</comment>
<evidence type="ECO:0000256" key="7">
    <source>
        <dbReference type="PROSITE-ProRule" id="PRU00104"/>
    </source>
</evidence>
<dbReference type="FunFam" id="3.30.2410.10:FF:000001">
    <property type="entry name" value="E3 ubiquitin-protein ligase NEDD4-like"/>
    <property type="match status" value="1"/>
</dbReference>
<dbReference type="GO" id="GO:0005737">
    <property type="term" value="C:cytoplasm"/>
    <property type="evidence" value="ECO:0007669"/>
    <property type="project" value="TreeGrafter"/>
</dbReference>
<evidence type="ECO:0000259" key="8">
    <source>
        <dbReference type="PROSITE" id="PS50237"/>
    </source>
</evidence>
<reference evidence="9 10" key="1">
    <citation type="submission" date="2016-08" db="EMBL/GenBank/DDBJ databases">
        <title>A Parts List for Fungal Cellulosomes Revealed by Comparative Genomics.</title>
        <authorList>
            <consortium name="DOE Joint Genome Institute"/>
            <person name="Haitjema C.H."/>
            <person name="Gilmore S.P."/>
            <person name="Henske J.K."/>
            <person name="Solomon K.V."/>
            <person name="De Groot R."/>
            <person name="Kuo A."/>
            <person name="Mondo S.J."/>
            <person name="Salamov A.A."/>
            <person name="Labutti K."/>
            <person name="Zhao Z."/>
            <person name="Chiniquy J."/>
            <person name="Barry K."/>
            <person name="Brewer H.M."/>
            <person name="Purvine S.O."/>
            <person name="Wright A.T."/>
            <person name="Boxma B."/>
            <person name="Van Alen T."/>
            <person name="Hackstein J.H."/>
            <person name="Baker S.E."/>
            <person name="Grigoriev I.V."/>
            <person name="O'Malley M.A."/>
        </authorList>
    </citation>
    <scope>NUCLEOTIDE SEQUENCE [LARGE SCALE GENOMIC DNA]</scope>
    <source>
        <strain evidence="9 10">S4</strain>
    </source>
</reference>
<dbReference type="CDD" id="cd00078">
    <property type="entry name" value="HECTc"/>
    <property type="match status" value="1"/>
</dbReference>
<dbReference type="Gene3D" id="3.30.2160.10">
    <property type="entry name" value="Hect, E3 ligase catalytic domain"/>
    <property type="match status" value="1"/>
</dbReference>
<evidence type="ECO:0000256" key="5">
    <source>
        <dbReference type="ARBA" id="ARBA00022737"/>
    </source>
</evidence>
<proteinExistence type="predicted"/>
<dbReference type="OrthoDB" id="8068875at2759"/>
<dbReference type="Pfam" id="PF00632">
    <property type="entry name" value="HECT"/>
    <property type="match status" value="1"/>
</dbReference>
<sequence length="301" mass="35045">NPNYSLFKYTNDKLYELNINPMSGFVEPNHLEYFRFVGRIMGLALIHNQYLSVNFSFIVYKKLLNKNLCITDLIFVDPELYKNLNWLKNNDGADLLFLTFGINEKDSFDNPKYVELKPNGSNIAVTDSNKDEYIDLVIKYKLNNGNDKEQFKALKEGFYEIVPKKINKILNEFDLKFLLIGTNEIDIEDWKNNTEYEGYNENDITIINFWKCVNSFNQEDRIKLLIFATGNSQIPTTGFKDLQGNGNIQHFKLNKYGKTNELPKSHTCFNCIDLPPYKSYDQLKEKLSIAISEGIDEFSYA</sequence>
<dbReference type="Gene3D" id="3.30.2410.10">
    <property type="entry name" value="Hect, E3 ligase catalytic domain"/>
    <property type="match status" value="1"/>
</dbReference>
<dbReference type="SMART" id="SM00119">
    <property type="entry name" value="HECTc"/>
    <property type="match status" value="1"/>
</dbReference>
<dbReference type="EC" id="2.3.2.26" evidence="3"/>
<dbReference type="InterPro" id="IPR035983">
    <property type="entry name" value="Hect_E3_ubiquitin_ligase"/>
</dbReference>
<dbReference type="PANTHER" id="PTHR11254:SF440">
    <property type="entry name" value="E3 UBIQUITIN-PROTEIN LIGASE NEDD-4"/>
    <property type="match status" value="1"/>
</dbReference>
<dbReference type="PANTHER" id="PTHR11254">
    <property type="entry name" value="HECT DOMAIN UBIQUITIN-PROTEIN LIGASE"/>
    <property type="match status" value="1"/>
</dbReference>
<keyword evidence="6 7" id="KW-0833">Ubl conjugation pathway</keyword>
<dbReference type="FunFam" id="3.30.2160.10:FF:000001">
    <property type="entry name" value="E3 ubiquitin-protein ligase NEDD4-like"/>
    <property type="match status" value="1"/>
</dbReference>
<comment type="pathway">
    <text evidence="2">Protein modification; protein ubiquitination.</text>
</comment>
<gene>
    <name evidence="9" type="ORF">BCR32DRAFT_202123</name>
</gene>
<feature type="active site" description="Glycyl thioester intermediate" evidence="7">
    <location>
        <position position="268"/>
    </location>
</feature>
<dbReference type="InterPro" id="IPR050409">
    <property type="entry name" value="E3_ubiq-protein_ligase"/>
</dbReference>
<dbReference type="EMBL" id="MCFG01000079">
    <property type="protein sequence ID" value="ORX83127.1"/>
    <property type="molecule type" value="Genomic_DNA"/>
</dbReference>
<evidence type="ECO:0000256" key="6">
    <source>
        <dbReference type="ARBA" id="ARBA00022786"/>
    </source>
</evidence>
<dbReference type="InterPro" id="IPR000569">
    <property type="entry name" value="HECT_dom"/>
</dbReference>
<dbReference type="STRING" id="1754192.A0A1Y1XBL4"/>
<evidence type="ECO:0000256" key="1">
    <source>
        <dbReference type="ARBA" id="ARBA00000885"/>
    </source>
</evidence>
<dbReference type="GO" id="GO:0006511">
    <property type="term" value="P:ubiquitin-dependent protein catabolic process"/>
    <property type="evidence" value="ECO:0007669"/>
    <property type="project" value="TreeGrafter"/>
</dbReference>
<evidence type="ECO:0000256" key="4">
    <source>
        <dbReference type="ARBA" id="ARBA00022679"/>
    </source>
</evidence>
<dbReference type="GO" id="GO:0016567">
    <property type="term" value="P:protein ubiquitination"/>
    <property type="evidence" value="ECO:0007669"/>
    <property type="project" value="TreeGrafter"/>
</dbReference>
<feature type="domain" description="HECT" evidence="8">
    <location>
        <begin position="1"/>
        <end position="301"/>
    </location>
</feature>
<feature type="non-terminal residue" evidence="9">
    <location>
        <position position="1"/>
    </location>
</feature>
<evidence type="ECO:0000313" key="9">
    <source>
        <dbReference type="EMBL" id="ORX83127.1"/>
    </source>
</evidence>
<dbReference type="PROSITE" id="PS50237">
    <property type="entry name" value="HECT"/>
    <property type="match status" value="1"/>
</dbReference>
<dbReference type="Proteomes" id="UP000193944">
    <property type="component" value="Unassembled WGS sequence"/>
</dbReference>
<protein>
    <recommendedName>
        <fullName evidence="3">HECT-type E3 ubiquitin transferase</fullName>
        <ecNumber evidence="3">2.3.2.26</ecNumber>
    </recommendedName>
</protein>
<dbReference type="GO" id="GO:0061630">
    <property type="term" value="F:ubiquitin protein ligase activity"/>
    <property type="evidence" value="ECO:0007669"/>
    <property type="project" value="UniProtKB-EC"/>
</dbReference>
<dbReference type="SUPFAM" id="SSF56204">
    <property type="entry name" value="Hect, E3 ligase catalytic domain"/>
    <property type="match status" value="1"/>
</dbReference>
<evidence type="ECO:0000256" key="2">
    <source>
        <dbReference type="ARBA" id="ARBA00004906"/>
    </source>
</evidence>
<dbReference type="AlphaFoldDB" id="A0A1Y1XBL4"/>